<evidence type="ECO:0000313" key="2">
    <source>
        <dbReference type="Proteomes" id="UP000270524"/>
    </source>
</evidence>
<gene>
    <name evidence="1" type="ORF">ALQ51_02693</name>
</gene>
<name>A0A3M3QZ34_PSECA</name>
<sequence>SAVTYVAIGVVSDIVIKKRFDYRATLRVACRSGRSASDLRCSVQIGGVPRHAAVLRCQ</sequence>
<organism evidence="1 2">
    <name type="scientific">Pseudomonas cannabina</name>
    <dbReference type="NCBI Taxonomy" id="86840"/>
    <lineage>
        <taxon>Bacteria</taxon>
        <taxon>Pseudomonadati</taxon>
        <taxon>Pseudomonadota</taxon>
        <taxon>Gammaproteobacteria</taxon>
        <taxon>Pseudomonadales</taxon>
        <taxon>Pseudomonadaceae</taxon>
        <taxon>Pseudomonas</taxon>
    </lineage>
</organism>
<evidence type="ECO:0000313" key="1">
    <source>
        <dbReference type="EMBL" id="RMN89330.1"/>
    </source>
</evidence>
<feature type="non-terminal residue" evidence="1">
    <location>
        <position position="1"/>
    </location>
</feature>
<reference evidence="1 2" key="1">
    <citation type="submission" date="2018-08" db="EMBL/GenBank/DDBJ databases">
        <title>Recombination of ecologically and evolutionarily significant loci maintains genetic cohesion in the Pseudomonas syringae species complex.</title>
        <authorList>
            <person name="Dillon M."/>
            <person name="Thakur S."/>
            <person name="Almeida R.N.D."/>
            <person name="Weir B.S."/>
            <person name="Guttman D.S."/>
        </authorList>
    </citation>
    <scope>NUCLEOTIDE SEQUENCE [LARGE SCALE GENOMIC DNA]</scope>
    <source>
        <strain evidence="1 2">ICMP 15203</strain>
    </source>
</reference>
<comment type="caution">
    <text evidence="1">The sequence shown here is derived from an EMBL/GenBank/DDBJ whole genome shotgun (WGS) entry which is preliminary data.</text>
</comment>
<accession>A0A3M3QZ34</accession>
<dbReference type="Proteomes" id="UP000270524">
    <property type="component" value="Unassembled WGS sequence"/>
</dbReference>
<dbReference type="EMBL" id="RBPJ01000281">
    <property type="protein sequence ID" value="RMN89330.1"/>
    <property type="molecule type" value="Genomic_DNA"/>
</dbReference>
<proteinExistence type="predicted"/>
<dbReference type="AlphaFoldDB" id="A0A3M3QZ34"/>
<protein>
    <submittedName>
        <fullName evidence="1">Uncharacterized protein</fullName>
    </submittedName>
</protein>